<evidence type="ECO:0000256" key="6">
    <source>
        <dbReference type="ARBA" id="ARBA00022741"/>
    </source>
</evidence>
<evidence type="ECO:0000313" key="10">
    <source>
        <dbReference type="EMBL" id="KAA2236585.1"/>
    </source>
</evidence>
<dbReference type="Gene3D" id="3.30.450.20">
    <property type="entry name" value="PAS domain"/>
    <property type="match status" value="1"/>
</dbReference>
<dbReference type="InterPro" id="IPR011102">
    <property type="entry name" value="Sig_transdc_His_kinase_HWE"/>
</dbReference>
<evidence type="ECO:0000256" key="2">
    <source>
        <dbReference type="ARBA" id="ARBA00012438"/>
    </source>
</evidence>
<reference evidence="10 11" key="1">
    <citation type="submission" date="2019-09" db="EMBL/GenBank/DDBJ databases">
        <title>Salinarimonas rosea gen. nov., sp. nov., a new member of the a-2 subgroup of the Proteobacteria.</title>
        <authorList>
            <person name="Liu J."/>
        </authorList>
    </citation>
    <scope>NUCLEOTIDE SEQUENCE [LARGE SCALE GENOMIC DNA]</scope>
    <source>
        <strain evidence="10 11">BN140002</strain>
    </source>
</reference>
<dbReference type="SMART" id="SM00911">
    <property type="entry name" value="HWE_HK"/>
    <property type="match status" value="1"/>
</dbReference>
<evidence type="ECO:0000256" key="8">
    <source>
        <dbReference type="ARBA" id="ARBA00022840"/>
    </source>
</evidence>
<dbReference type="GO" id="GO:0004673">
    <property type="term" value="F:protein histidine kinase activity"/>
    <property type="evidence" value="ECO:0007669"/>
    <property type="project" value="UniProtKB-EC"/>
</dbReference>
<dbReference type="InterPro" id="IPR035965">
    <property type="entry name" value="PAS-like_dom_sf"/>
</dbReference>
<accession>A0A5B2VCW2</accession>
<dbReference type="EMBL" id="VUOA01000025">
    <property type="protein sequence ID" value="KAA2236585.1"/>
    <property type="molecule type" value="Genomic_DNA"/>
</dbReference>
<comment type="caution">
    <text evidence="10">The sequence shown here is derived from an EMBL/GenBank/DDBJ whole genome shotgun (WGS) entry which is preliminary data.</text>
</comment>
<evidence type="ECO:0000259" key="9">
    <source>
        <dbReference type="PROSITE" id="PS50112"/>
    </source>
</evidence>
<dbReference type="SMART" id="SM00091">
    <property type="entry name" value="PAS"/>
    <property type="match status" value="1"/>
</dbReference>
<dbReference type="OrthoDB" id="341208at2"/>
<evidence type="ECO:0000256" key="7">
    <source>
        <dbReference type="ARBA" id="ARBA00022777"/>
    </source>
</evidence>
<dbReference type="PANTHER" id="PTHR41523:SF7">
    <property type="entry name" value="HISTIDINE KINASE"/>
    <property type="match status" value="1"/>
</dbReference>
<dbReference type="GO" id="GO:0006355">
    <property type="term" value="P:regulation of DNA-templated transcription"/>
    <property type="evidence" value="ECO:0007669"/>
    <property type="project" value="InterPro"/>
</dbReference>
<keyword evidence="6" id="KW-0547">Nucleotide-binding</keyword>
<reference evidence="10 11" key="2">
    <citation type="submission" date="2019-09" db="EMBL/GenBank/DDBJ databases">
        <authorList>
            <person name="Jin C."/>
        </authorList>
    </citation>
    <scope>NUCLEOTIDE SEQUENCE [LARGE SCALE GENOMIC DNA]</scope>
    <source>
        <strain evidence="10 11">BN140002</strain>
    </source>
</reference>
<dbReference type="NCBIfam" id="TIGR00229">
    <property type="entry name" value="sensory_box"/>
    <property type="match status" value="1"/>
</dbReference>
<name>A0A5B2VCW2_9HYPH</name>
<evidence type="ECO:0000256" key="3">
    <source>
        <dbReference type="ARBA" id="ARBA00021740"/>
    </source>
</evidence>
<dbReference type="CDD" id="cd00130">
    <property type="entry name" value="PAS"/>
    <property type="match status" value="1"/>
</dbReference>
<evidence type="ECO:0000256" key="1">
    <source>
        <dbReference type="ARBA" id="ARBA00000085"/>
    </source>
</evidence>
<keyword evidence="8" id="KW-0067">ATP-binding</keyword>
<keyword evidence="4" id="KW-0597">Phosphoprotein</keyword>
<sequence length="346" mass="36848">MLPQAPEGANAERLRRLLRRLDQEPGPLPGGAAGRLPLLDTVLSVGMAELDLDGRIVCANHAFCRLAGLALRDLVGRHFTELSHPEHVLSDIIDFGALVQGEAVTLRQGMRCLAGAVPVEATLCAVLDDQGRPESVIRFVQERTTGPGGMGADGTVLDLAHRLKNTLSIVQSLAGEAFARAGVPPAVQSTFYGRLAALGRAHEVHEEARRDATVQCLVERELRPFRRDGGSVSVEGPSILLPSRSAFLFSLALHELATNSAKYGAFARPGGHVRIVVDRAGPVTEFVWRETGAPPVRPPAVRGFGTRLVERCLAAGLGGSVTWEFAPHGLTCTNAGAPRLPLRGHP</sequence>
<keyword evidence="11" id="KW-1185">Reference proteome</keyword>
<dbReference type="Pfam" id="PF00989">
    <property type="entry name" value="PAS"/>
    <property type="match status" value="1"/>
</dbReference>
<protein>
    <recommendedName>
        <fullName evidence="3">Blue-light-activated histidine kinase</fullName>
        <ecNumber evidence="2">2.7.13.3</ecNumber>
    </recommendedName>
</protein>
<dbReference type="GO" id="GO:0005524">
    <property type="term" value="F:ATP binding"/>
    <property type="evidence" value="ECO:0007669"/>
    <property type="project" value="UniProtKB-KW"/>
</dbReference>
<dbReference type="RefSeq" id="WP_149818549.1">
    <property type="nucleotide sequence ID" value="NZ_VUOA01000025.1"/>
</dbReference>
<evidence type="ECO:0000313" key="11">
    <source>
        <dbReference type="Proteomes" id="UP000323142"/>
    </source>
</evidence>
<evidence type="ECO:0000256" key="5">
    <source>
        <dbReference type="ARBA" id="ARBA00022679"/>
    </source>
</evidence>
<feature type="domain" description="PAS" evidence="9">
    <location>
        <begin position="50"/>
        <end position="86"/>
    </location>
</feature>
<dbReference type="EC" id="2.7.13.3" evidence="2"/>
<dbReference type="PANTHER" id="PTHR41523">
    <property type="entry name" value="TWO-COMPONENT SYSTEM SENSOR PROTEIN"/>
    <property type="match status" value="1"/>
</dbReference>
<dbReference type="InterPro" id="IPR036890">
    <property type="entry name" value="HATPase_C_sf"/>
</dbReference>
<organism evidence="10 11">
    <name type="scientific">Salinarimonas soli</name>
    <dbReference type="NCBI Taxonomy" id="1638099"/>
    <lineage>
        <taxon>Bacteria</taxon>
        <taxon>Pseudomonadati</taxon>
        <taxon>Pseudomonadota</taxon>
        <taxon>Alphaproteobacteria</taxon>
        <taxon>Hyphomicrobiales</taxon>
        <taxon>Salinarimonadaceae</taxon>
        <taxon>Salinarimonas</taxon>
    </lineage>
</organism>
<comment type="catalytic activity">
    <reaction evidence="1">
        <text>ATP + protein L-histidine = ADP + protein N-phospho-L-histidine.</text>
        <dbReference type="EC" id="2.7.13.3"/>
    </reaction>
</comment>
<dbReference type="InterPro" id="IPR000014">
    <property type="entry name" value="PAS"/>
</dbReference>
<dbReference type="AlphaFoldDB" id="A0A5B2VCW2"/>
<dbReference type="Proteomes" id="UP000323142">
    <property type="component" value="Unassembled WGS sequence"/>
</dbReference>
<dbReference type="SUPFAM" id="SSF55785">
    <property type="entry name" value="PYP-like sensor domain (PAS domain)"/>
    <property type="match status" value="1"/>
</dbReference>
<dbReference type="Gene3D" id="3.30.565.10">
    <property type="entry name" value="Histidine kinase-like ATPase, C-terminal domain"/>
    <property type="match status" value="1"/>
</dbReference>
<keyword evidence="5" id="KW-0808">Transferase</keyword>
<evidence type="ECO:0000256" key="4">
    <source>
        <dbReference type="ARBA" id="ARBA00022553"/>
    </source>
</evidence>
<gene>
    <name evidence="10" type="ORF">F0L46_14020</name>
</gene>
<dbReference type="InterPro" id="IPR013767">
    <property type="entry name" value="PAS_fold"/>
</dbReference>
<keyword evidence="7" id="KW-0418">Kinase</keyword>
<dbReference type="Pfam" id="PF07536">
    <property type="entry name" value="HWE_HK"/>
    <property type="match status" value="1"/>
</dbReference>
<proteinExistence type="predicted"/>
<dbReference type="PROSITE" id="PS50112">
    <property type="entry name" value="PAS"/>
    <property type="match status" value="1"/>
</dbReference>